<dbReference type="GO" id="GO:0046677">
    <property type="term" value="P:response to antibiotic"/>
    <property type="evidence" value="ECO:0007669"/>
    <property type="project" value="UniProtKB-KW"/>
</dbReference>
<comment type="similarity">
    <text evidence="2">Belongs to the ABC transporter superfamily.</text>
</comment>
<dbReference type="InterPro" id="IPR050763">
    <property type="entry name" value="ABC_transporter_ATP-binding"/>
</dbReference>
<keyword evidence="4" id="KW-0547">Nucleotide-binding</keyword>
<evidence type="ECO:0000313" key="9">
    <source>
        <dbReference type="Proteomes" id="UP001205910"/>
    </source>
</evidence>
<evidence type="ECO:0000256" key="4">
    <source>
        <dbReference type="ARBA" id="ARBA00022741"/>
    </source>
</evidence>
<keyword evidence="5" id="KW-0067">ATP-binding</keyword>
<proteinExistence type="inferred from homology"/>
<evidence type="ECO:0000259" key="7">
    <source>
        <dbReference type="PROSITE" id="PS50893"/>
    </source>
</evidence>
<sequence length="235" mass="25685">MFINIEGIKVTRSKRIILDISQLIIDQRPTLLLGTNGAGKSTLLSVLGRKIKPDTGTVNSSGVVASVEQNFRPIVGFTCAEYCSYVAWLRGQPWKNARRDCANWLDFVDLSHAGRQRCESLSGGERARLAIATALNSGSDTLLLDEPSAALDPLSKQKITAIYERIVQQGQALLVSTHDSAELQHPFERVLVLHTGKIYFDGNRQDFLGLSSQPGDSPAHVLSRAFALRGGNRVT</sequence>
<evidence type="ECO:0000256" key="2">
    <source>
        <dbReference type="ARBA" id="ARBA00005417"/>
    </source>
</evidence>
<keyword evidence="6" id="KW-0046">Antibiotic resistance</keyword>
<feature type="domain" description="ABC transporter" evidence="7">
    <location>
        <begin position="3"/>
        <end position="220"/>
    </location>
</feature>
<keyword evidence="3" id="KW-0813">Transport</keyword>
<dbReference type="EMBL" id="BQFK01000005">
    <property type="protein sequence ID" value="GJJ43979.1"/>
    <property type="molecule type" value="Genomic_DNA"/>
</dbReference>
<reference evidence="8 9" key="1">
    <citation type="submission" date="2021-11" db="EMBL/GenBank/DDBJ databases">
        <title>Whole genome sequences of diphtheriae toxin producing Corynebacterium ulcerans isolates from cats in Osaka, Japan.</title>
        <authorList>
            <person name="Umeda K."/>
            <person name="Hirai Y."/>
        </authorList>
    </citation>
    <scope>NUCLEOTIDE SEQUENCE [LARGE SCALE GENOMIC DNA]</scope>
    <source>
        <strain evidence="8 9">12109B-1</strain>
    </source>
</reference>
<dbReference type="SMART" id="SM00382">
    <property type="entry name" value="AAA"/>
    <property type="match status" value="1"/>
</dbReference>
<evidence type="ECO:0000256" key="1">
    <source>
        <dbReference type="ARBA" id="ARBA00004202"/>
    </source>
</evidence>
<dbReference type="InterPro" id="IPR003439">
    <property type="entry name" value="ABC_transporter-like_ATP-bd"/>
</dbReference>
<comment type="caution">
    <text evidence="8">The sequence shown here is derived from an EMBL/GenBank/DDBJ whole genome shotgun (WGS) entry which is preliminary data.</text>
</comment>
<dbReference type="InterPro" id="IPR003593">
    <property type="entry name" value="AAA+_ATPase"/>
</dbReference>
<dbReference type="GO" id="GO:0005524">
    <property type="term" value="F:ATP binding"/>
    <property type="evidence" value="ECO:0007669"/>
    <property type="project" value="UniProtKB-KW"/>
</dbReference>
<evidence type="ECO:0000256" key="3">
    <source>
        <dbReference type="ARBA" id="ARBA00022448"/>
    </source>
</evidence>
<accession>A0ABD0BM33</accession>
<name>A0ABD0BM33_CORUL</name>
<comment type="subcellular location">
    <subcellularLocation>
        <location evidence="1">Cell membrane</location>
        <topology evidence="1">Peripheral membrane protein</topology>
    </subcellularLocation>
</comment>
<dbReference type="PANTHER" id="PTHR42711:SF5">
    <property type="entry name" value="ABC TRANSPORTER ATP-BINDING PROTEIN NATA"/>
    <property type="match status" value="1"/>
</dbReference>
<dbReference type="PROSITE" id="PS00211">
    <property type="entry name" value="ABC_TRANSPORTER_1"/>
    <property type="match status" value="1"/>
</dbReference>
<dbReference type="Gene3D" id="3.40.50.300">
    <property type="entry name" value="P-loop containing nucleotide triphosphate hydrolases"/>
    <property type="match status" value="1"/>
</dbReference>
<evidence type="ECO:0000256" key="5">
    <source>
        <dbReference type="ARBA" id="ARBA00022840"/>
    </source>
</evidence>
<dbReference type="AlphaFoldDB" id="A0ABD0BM33"/>
<protein>
    <recommendedName>
        <fullName evidence="7">ABC transporter domain-containing protein</fullName>
    </recommendedName>
</protein>
<dbReference type="RefSeq" id="WP_049797672.1">
    <property type="nucleotide sequence ID" value="NZ_AP019662.1"/>
</dbReference>
<dbReference type="SUPFAM" id="SSF52540">
    <property type="entry name" value="P-loop containing nucleoside triphosphate hydrolases"/>
    <property type="match status" value="1"/>
</dbReference>
<dbReference type="Pfam" id="PF00005">
    <property type="entry name" value="ABC_tran"/>
    <property type="match status" value="1"/>
</dbReference>
<dbReference type="PANTHER" id="PTHR42711">
    <property type="entry name" value="ABC TRANSPORTER ATP-BINDING PROTEIN"/>
    <property type="match status" value="1"/>
</dbReference>
<evidence type="ECO:0000313" key="8">
    <source>
        <dbReference type="EMBL" id="GJJ43979.1"/>
    </source>
</evidence>
<gene>
    <name evidence="8" type="ORF">CULCOIPH005_21680</name>
</gene>
<dbReference type="GO" id="GO:0005886">
    <property type="term" value="C:plasma membrane"/>
    <property type="evidence" value="ECO:0007669"/>
    <property type="project" value="UniProtKB-SubCell"/>
</dbReference>
<dbReference type="InterPro" id="IPR017871">
    <property type="entry name" value="ABC_transporter-like_CS"/>
</dbReference>
<dbReference type="Proteomes" id="UP001205910">
    <property type="component" value="Unassembled WGS sequence"/>
</dbReference>
<evidence type="ECO:0000256" key="6">
    <source>
        <dbReference type="ARBA" id="ARBA00023251"/>
    </source>
</evidence>
<dbReference type="InterPro" id="IPR027417">
    <property type="entry name" value="P-loop_NTPase"/>
</dbReference>
<dbReference type="PROSITE" id="PS50893">
    <property type="entry name" value="ABC_TRANSPORTER_2"/>
    <property type="match status" value="1"/>
</dbReference>
<organism evidence="8 9">
    <name type="scientific">Corynebacterium ulcerans</name>
    <dbReference type="NCBI Taxonomy" id="65058"/>
    <lineage>
        <taxon>Bacteria</taxon>
        <taxon>Bacillati</taxon>
        <taxon>Actinomycetota</taxon>
        <taxon>Actinomycetes</taxon>
        <taxon>Mycobacteriales</taxon>
        <taxon>Corynebacteriaceae</taxon>
        <taxon>Corynebacterium</taxon>
    </lineage>
</organism>